<name>A0ABU2C081_9ACTN</name>
<sequence>MTALDVSDPVALEAALEALPEGTWVEVDAGVEVLRVVRVPGGWHLPGDLAVASADVVDGEPGSVVVLTEEGAGVQAV</sequence>
<dbReference type="RefSeq" id="WP_310305237.1">
    <property type="nucleotide sequence ID" value="NZ_BAAAPS010000005.1"/>
</dbReference>
<gene>
    <name evidence="1" type="ORF">J2S63_003621</name>
</gene>
<dbReference type="Proteomes" id="UP001183648">
    <property type="component" value="Unassembled WGS sequence"/>
</dbReference>
<dbReference type="EMBL" id="JAVDYG010000001">
    <property type="protein sequence ID" value="MDR7364068.1"/>
    <property type="molecule type" value="Genomic_DNA"/>
</dbReference>
<evidence type="ECO:0000313" key="1">
    <source>
        <dbReference type="EMBL" id="MDR7364068.1"/>
    </source>
</evidence>
<organism evidence="1 2">
    <name type="scientific">Nocardioides marmoribigeumensis</name>
    <dbReference type="NCBI Taxonomy" id="433649"/>
    <lineage>
        <taxon>Bacteria</taxon>
        <taxon>Bacillati</taxon>
        <taxon>Actinomycetota</taxon>
        <taxon>Actinomycetes</taxon>
        <taxon>Propionibacteriales</taxon>
        <taxon>Nocardioidaceae</taxon>
        <taxon>Nocardioides</taxon>
    </lineage>
</organism>
<keyword evidence="2" id="KW-1185">Reference proteome</keyword>
<accession>A0ABU2C081</accession>
<comment type="caution">
    <text evidence="1">The sequence shown here is derived from an EMBL/GenBank/DDBJ whole genome shotgun (WGS) entry which is preliminary data.</text>
</comment>
<evidence type="ECO:0000313" key="2">
    <source>
        <dbReference type="Proteomes" id="UP001183648"/>
    </source>
</evidence>
<reference evidence="1 2" key="1">
    <citation type="submission" date="2023-07" db="EMBL/GenBank/DDBJ databases">
        <title>Sequencing the genomes of 1000 actinobacteria strains.</title>
        <authorList>
            <person name="Klenk H.-P."/>
        </authorList>
    </citation>
    <scope>NUCLEOTIDE SEQUENCE [LARGE SCALE GENOMIC DNA]</scope>
    <source>
        <strain evidence="1 2">DSM 19426</strain>
    </source>
</reference>
<proteinExistence type="predicted"/>
<protein>
    <submittedName>
        <fullName evidence="1">Uncharacterized protein</fullName>
    </submittedName>
</protein>